<dbReference type="RefSeq" id="WP_107838465.1">
    <property type="nucleotide sequence ID" value="NZ_JARSFG010000018.1"/>
</dbReference>
<dbReference type="SUPFAM" id="SSF159121">
    <property type="entry name" value="BC4932-like"/>
    <property type="match status" value="1"/>
</dbReference>
<dbReference type="EMBL" id="JARSFG010000018">
    <property type="protein sequence ID" value="MEC1179546.1"/>
    <property type="molecule type" value="Genomic_DNA"/>
</dbReference>
<dbReference type="PANTHER" id="PTHR36433:SF2">
    <property type="entry name" value="YXEA FAMILY PROTEIN"/>
    <property type="match status" value="1"/>
</dbReference>
<evidence type="ECO:0000313" key="1">
    <source>
        <dbReference type="EMBL" id="MEC1179546.1"/>
    </source>
</evidence>
<dbReference type="NCBIfam" id="TIGR01655">
    <property type="entry name" value="yxeA_fam"/>
    <property type="match status" value="1"/>
</dbReference>
<dbReference type="Gene3D" id="2.40.50.480">
    <property type="match status" value="1"/>
</dbReference>
<dbReference type="Proteomes" id="UP001344888">
    <property type="component" value="Unassembled WGS sequence"/>
</dbReference>
<accession>A0AAW9NWU0</accession>
<protein>
    <submittedName>
        <fullName evidence="1">YxeA family protein</fullName>
    </submittedName>
</protein>
<dbReference type="InterPro" id="IPR036166">
    <property type="entry name" value="YxeA-like_sf"/>
</dbReference>
<dbReference type="AlphaFoldDB" id="A0AAW9NWU0"/>
<keyword evidence="2" id="KW-1185">Reference proteome</keyword>
<comment type="caution">
    <text evidence="1">The sequence shown here is derived from an EMBL/GenBank/DDBJ whole genome shotgun (WGS) entry which is preliminary data.</text>
</comment>
<reference evidence="1 2" key="1">
    <citation type="submission" date="2023-03" db="EMBL/GenBank/DDBJ databases">
        <title>Bacillus Genome Sequencing.</title>
        <authorList>
            <person name="Dunlap C."/>
        </authorList>
    </citation>
    <scope>NUCLEOTIDE SEQUENCE [LARGE SCALE GENOMIC DNA]</scope>
    <source>
        <strain evidence="1 2">B-59205</strain>
    </source>
</reference>
<dbReference type="InterPro" id="IPR006542">
    <property type="entry name" value="DUF1093"/>
</dbReference>
<organism evidence="1 2">
    <name type="scientific">Metasolibacillus meyeri</name>
    <dbReference type="NCBI Taxonomy" id="1071052"/>
    <lineage>
        <taxon>Bacteria</taxon>
        <taxon>Bacillati</taxon>
        <taxon>Bacillota</taxon>
        <taxon>Bacilli</taxon>
        <taxon>Bacillales</taxon>
        <taxon>Caryophanaceae</taxon>
        <taxon>Metasolibacillus</taxon>
    </lineage>
</organism>
<sequence>MKKVFIGLTSLVVLVIAALVIVATVDFNRLGKDSVYVQITADGEVEKFTTSNGEVIASYWYKQPAYKENGEAIDVEFSASKNLRHDAYLKLYVKNGNEVTSYDEVSSDELPEKVKEQLGVQK</sequence>
<gene>
    <name evidence="1" type="ORF">P9B03_13690</name>
</gene>
<dbReference type="PANTHER" id="PTHR36433">
    <property type="entry name" value="HYPOTHETICAL CYTOSOLIC PROTEIN"/>
    <property type="match status" value="1"/>
</dbReference>
<proteinExistence type="predicted"/>
<name>A0AAW9NWU0_9BACL</name>
<dbReference type="Pfam" id="PF06486">
    <property type="entry name" value="DUF1093"/>
    <property type="match status" value="1"/>
</dbReference>
<evidence type="ECO:0000313" key="2">
    <source>
        <dbReference type="Proteomes" id="UP001344888"/>
    </source>
</evidence>